<gene>
    <name evidence="1" type="ORF">ARTHRO_11738</name>
</gene>
<evidence type="ECO:0000313" key="1">
    <source>
        <dbReference type="EMBL" id="CDM94064.1"/>
    </source>
</evidence>
<evidence type="ECO:0000313" key="2">
    <source>
        <dbReference type="Proteomes" id="UP000032946"/>
    </source>
</evidence>
<accession>A0A9P1KEH5</accession>
<reference evidence="1 2" key="1">
    <citation type="submission" date="2014-02" db="EMBL/GenBank/DDBJ databases">
        <authorList>
            <person name="Genoscope - CEA"/>
        </authorList>
    </citation>
    <scope>NUCLEOTIDE SEQUENCE [LARGE SCALE GENOMIC DNA]</scope>
    <source>
        <strain evidence="1 2">PCC 8005</strain>
    </source>
</reference>
<dbReference type="Proteomes" id="UP000032946">
    <property type="component" value="Chromosome"/>
</dbReference>
<organism evidence="1 2">
    <name type="scientific">Limnospira indica PCC 8005</name>
    <dbReference type="NCBI Taxonomy" id="376219"/>
    <lineage>
        <taxon>Bacteria</taxon>
        <taxon>Bacillati</taxon>
        <taxon>Cyanobacteriota</taxon>
        <taxon>Cyanophyceae</taxon>
        <taxon>Oscillatoriophycideae</taxon>
        <taxon>Oscillatoriales</taxon>
        <taxon>Sirenicapillariaceae</taxon>
        <taxon>Limnospira</taxon>
    </lineage>
</organism>
<keyword evidence="2" id="KW-1185">Reference proteome</keyword>
<dbReference type="Pfam" id="PF01297">
    <property type="entry name" value="ZnuA"/>
    <property type="match status" value="1"/>
</dbReference>
<dbReference type="GO" id="GO:0046872">
    <property type="term" value="F:metal ion binding"/>
    <property type="evidence" value="ECO:0007669"/>
    <property type="project" value="InterPro"/>
</dbReference>
<dbReference type="GO" id="GO:0030001">
    <property type="term" value="P:metal ion transport"/>
    <property type="evidence" value="ECO:0007669"/>
    <property type="project" value="InterPro"/>
</dbReference>
<dbReference type="SUPFAM" id="SSF53807">
    <property type="entry name" value="Helical backbone' metal receptor"/>
    <property type="match status" value="1"/>
</dbReference>
<dbReference type="Gene3D" id="3.40.50.1980">
    <property type="entry name" value="Nitrogenase molybdenum iron protein domain"/>
    <property type="match status" value="1"/>
</dbReference>
<name>A0A9P1KEH5_9CYAN</name>
<dbReference type="EMBL" id="FO818640">
    <property type="protein sequence ID" value="CDM94064.1"/>
    <property type="molecule type" value="Genomic_DNA"/>
</dbReference>
<protein>
    <submittedName>
        <fullName evidence="1">Zinc ABC transporter, periplasmic component ZnuA-like</fullName>
    </submittedName>
</protein>
<sequence>MNTVAESGLQTILTEPQVDQDMFSTIARDMGIRVGVFNPMETGGPEAIEPEYYLRVMRQNAQNVLDALGGQTQSWLPLSTPKSVAVIPQPVGLRF</sequence>
<proteinExistence type="predicted"/>
<dbReference type="InterPro" id="IPR006127">
    <property type="entry name" value="ZnuA-like"/>
</dbReference>
<dbReference type="AlphaFoldDB" id="A0A9P1KEH5"/>